<evidence type="ECO:0000313" key="2">
    <source>
        <dbReference type="EMBL" id="SDM18723.1"/>
    </source>
</evidence>
<dbReference type="OrthoDB" id="109735at2"/>
<proteinExistence type="predicted"/>
<evidence type="ECO:0000259" key="1">
    <source>
        <dbReference type="Pfam" id="PF05368"/>
    </source>
</evidence>
<sequence>MVNSKASIRPAASDASQAAKKPGLILVIGGSGKTGRRVAEGLMRLGHAVRIASRSAAAAFDWDKPAGWAAVLTGVSAVYLTFAPDLAIPGAGEAITAFVAAAKSAGVRHIVLLSGRGEVEAQASERIVQDSGLDWTIVRASWFNQNFTEGEFLPMVQAGEIALPAGDVVEPFVDANDIADVAIAALTEPGHAGELYEVTGPRLLSFADIAAEISQVTGRSVRFVDIPHEVFIDGLVAAGLSETMVWLLDYLLATVLDGRNARLGDGVQRALGRPPADFIDFARDAARSGAWSMAA</sequence>
<dbReference type="EMBL" id="FNHG01000006">
    <property type="protein sequence ID" value="SDM18723.1"/>
    <property type="molecule type" value="Genomic_DNA"/>
</dbReference>
<gene>
    <name evidence="2" type="ORF">SAMN04488568_10685</name>
</gene>
<reference evidence="2 3" key="1">
    <citation type="submission" date="2016-10" db="EMBL/GenBank/DDBJ databases">
        <authorList>
            <person name="de Groot N.N."/>
        </authorList>
    </citation>
    <scope>NUCLEOTIDE SEQUENCE [LARGE SCALE GENOMIC DNA]</scope>
    <source>
        <strain evidence="2 3">DSM 16077</strain>
    </source>
</reference>
<dbReference type="AlphaFoldDB" id="A0A1G9R677"/>
<protein>
    <submittedName>
        <fullName evidence="2">Uncharacterized conserved protein YbjT, contains NAD(P)-binding and DUF2867 domains</fullName>
    </submittedName>
</protein>
<dbReference type="Proteomes" id="UP000199759">
    <property type="component" value="Unassembled WGS sequence"/>
</dbReference>
<dbReference type="RefSeq" id="WP_091768914.1">
    <property type="nucleotide sequence ID" value="NZ_FNHG01000006.1"/>
</dbReference>
<dbReference type="PANTHER" id="PTHR43162">
    <property type="match status" value="1"/>
</dbReference>
<accession>A0A1G9R677</accession>
<evidence type="ECO:0000313" key="3">
    <source>
        <dbReference type="Proteomes" id="UP000199759"/>
    </source>
</evidence>
<dbReference type="SUPFAM" id="SSF51735">
    <property type="entry name" value="NAD(P)-binding Rossmann-fold domains"/>
    <property type="match status" value="1"/>
</dbReference>
<dbReference type="Pfam" id="PF05368">
    <property type="entry name" value="NmrA"/>
    <property type="match status" value="1"/>
</dbReference>
<dbReference type="Gene3D" id="3.90.25.10">
    <property type="entry name" value="UDP-galactose 4-epimerase, domain 1"/>
    <property type="match status" value="1"/>
</dbReference>
<dbReference type="InterPro" id="IPR008030">
    <property type="entry name" value="NmrA-like"/>
</dbReference>
<dbReference type="InterPro" id="IPR051604">
    <property type="entry name" value="Ergot_Alk_Oxidoreductase"/>
</dbReference>
<feature type="domain" description="NmrA-like" evidence="1">
    <location>
        <begin position="24"/>
        <end position="240"/>
    </location>
</feature>
<keyword evidence="3" id="KW-1185">Reference proteome</keyword>
<dbReference type="STRING" id="144026.SAMN04488568_10685"/>
<organism evidence="2 3">
    <name type="scientific">Maricaulis salignorans</name>
    <dbReference type="NCBI Taxonomy" id="144026"/>
    <lineage>
        <taxon>Bacteria</taxon>
        <taxon>Pseudomonadati</taxon>
        <taxon>Pseudomonadota</taxon>
        <taxon>Alphaproteobacteria</taxon>
        <taxon>Maricaulales</taxon>
        <taxon>Maricaulaceae</taxon>
        <taxon>Maricaulis</taxon>
    </lineage>
</organism>
<dbReference type="PANTHER" id="PTHR43162:SF1">
    <property type="entry name" value="PRESTALK A DIFFERENTIATION PROTEIN A"/>
    <property type="match status" value="1"/>
</dbReference>
<dbReference type="InterPro" id="IPR036291">
    <property type="entry name" value="NAD(P)-bd_dom_sf"/>
</dbReference>
<name>A0A1G9R677_9PROT</name>
<dbReference type="Gene3D" id="3.40.50.720">
    <property type="entry name" value="NAD(P)-binding Rossmann-like Domain"/>
    <property type="match status" value="1"/>
</dbReference>